<evidence type="ECO:0000313" key="2">
    <source>
        <dbReference type="Proteomes" id="UP000318313"/>
    </source>
</evidence>
<dbReference type="AlphaFoldDB" id="A0A518I6N0"/>
<name>A0A518I6N0_9PLAN</name>
<accession>A0A518I6N0</accession>
<dbReference type="RefSeq" id="WP_145305893.1">
    <property type="nucleotide sequence ID" value="NZ_CP037452.1"/>
</dbReference>
<dbReference type="InterPro" id="IPR016024">
    <property type="entry name" value="ARM-type_fold"/>
</dbReference>
<dbReference type="EMBL" id="CP037452">
    <property type="protein sequence ID" value="QDV48719.1"/>
    <property type="molecule type" value="Genomic_DNA"/>
</dbReference>
<dbReference type="Proteomes" id="UP000318313">
    <property type="component" value="Chromosome"/>
</dbReference>
<proteinExistence type="predicted"/>
<protein>
    <recommendedName>
        <fullName evidence="3">HEAT repeat protein</fullName>
    </recommendedName>
</protein>
<reference evidence="1 2" key="1">
    <citation type="submission" date="2019-03" db="EMBL/GenBank/DDBJ databases">
        <title>Deep-cultivation of Planctomycetes and their phenomic and genomic characterization uncovers novel biology.</title>
        <authorList>
            <person name="Wiegand S."/>
            <person name="Jogler M."/>
            <person name="Boedeker C."/>
            <person name="Pinto D."/>
            <person name="Vollmers J."/>
            <person name="Rivas-Marin E."/>
            <person name="Kohn T."/>
            <person name="Peeters S.H."/>
            <person name="Heuer A."/>
            <person name="Rast P."/>
            <person name="Oberbeckmann S."/>
            <person name="Bunk B."/>
            <person name="Jeske O."/>
            <person name="Meyerdierks A."/>
            <person name="Storesund J.E."/>
            <person name="Kallscheuer N."/>
            <person name="Luecker S."/>
            <person name="Lage O.M."/>
            <person name="Pohl T."/>
            <person name="Merkel B.J."/>
            <person name="Hornburger P."/>
            <person name="Mueller R.-W."/>
            <person name="Bruemmer F."/>
            <person name="Labrenz M."/>
            <person name="Spormann A.M."/>
            <person name="Op den Camp H."/>
            <person name="Overmann J."/>
            <person name="Amann R."/>
            <person name="Jetten M.S.M."/>
            <person name="Mascher T."/>
            <person name="Medema M.H."/>
            <person name="Devos D.P."/>
            <person name="Kaster A.-K."/>
            <person name="Ovreas L."/>
            <person name="Rohde M."/>
            <person name="Galperin M.Y."/>
            <person name="Jogler C."/>
        </authorList>
    </citation>
    <scope>NUCLEOTIDE SEQUENCE [LARGE SCALE GENOMIC DNA]</scope>
    <source>
        <strain evidence="1 2">Enr17</strain>
    </source>
</reference>
<evidence type="ECO:0000313" key="1">
    <source>
        <dbReference type="EMBL" id="QDV48719.1"/>
    </source>
</evidence>
<gene>
    <name evidence="1" type="ORF">Enr17x_07320</name>
</gene>
<evidence type="ECO:0008006" key="3">
    <source>
        <dbReference type="Google" id="ProtNLM"/>
    </source>
</evidence>
<dbReference type="SUPFAM" id="SSF48371">
    <property type="entry name" value="ARM repeat"/>
    <property type="match status" value="1"/>
</dbReference>
<dbReference type="OrthoDB" id="9554107at2"/>
<dbReference type="KEGG" id="gfm:Enr17x_07320"/>
<organism evidence="1 2">
    <name type="scientific">Gimesia fumaroli</name>
    <dbReference type="NCBI Taxonomy" id="2527976"/>
    <lineage>
        <taxon>Bacteria</taxon>
        <taxon>Pseudomonadati</taxon>
        <taxon>Planctomycetota</taxon>
        <taxon>Planctomycetia</taxon>
        <taxon>Planctomycetales</taxon>
        <taxon>Planctomycetaceae</taxon>
        <taxon>Gimesia</taxon>
    </lineage>
</organism>
<keyword evidence="2" id="KW-1185">Reference proteome</keyword>
<sequence length="115" mass="13029">MNQSEFEKFVQQLRSDDSLTYEESYHSIKGHVGEVLAQLISLAQAETEEQMRSRLVELIGESVEPEAIAFLSDELASPFYEVRLWAYSSLCYSESPEANAIAADFKDKNPDEAFL</sequence>